<dbReference type="KEGG" id="mend:L6E24_12900"/>
<accession>A0A9E7TK04</accession>
<dbReference type="InterPro" id="IPR029044">
    <property type="entry name" value="Nucleotide-diphossugar_trans"/>
</dbReference>
<feature type="domain" description="Glycosyltransferase 2-like" evidence="1">
    <location>
        <begin position="19"/>
        <end position="152"/>
    </location>
</feature>
<dbReference type="PANTHER" id="PTHR22916:SF65">
    <property type="entry name" value="SLR1065 PROTEIN"/>
    <property type="match status" value="1"/>
</dbReference>
<dbReference type="PANTHER" id="PTHR22916">
    <property type="entry name" value="GLYCOSYLTRANSFERASE"/>
    <property type="match status" value="1"/>
</dbReference>
<dbReference type="RefSeq" id="WP_257742384.1">
    <property type="nucleotide sequence ID" value="NZ_CP096115.1"/>
</dbReference>
<sequence>MIAENDLKGNISSQLPKISIITPSYNQGEFIEETILSVIDQDYPNIEYIIIDGGSTDNSIDIIRKYEDKISYWVSEPDKGQTHAINKGLSKATGDIIAYLNSDDIYLPGTFGVIADYFNNNPIVDMIFGDIIHIDKMSNQIEKVVREPIILDDLYGCCFYIPQPTVFLRKEIVEKIGNFDEILNLGMDLDYWIRLSFVGIIDYIPKTLACARIYPEAKSSALSINYLDEHLKILNKNKCSLINSDKDDYFINNAYSSVYFNGGGVYLINGYFISGFKQILHSFKYSKSKPINLGIKYIKRLFFKYSKIF</sequence>
<dbReference type="CDD" id="cd06433">
    <property type="entry name" value="GT_2_WfgS_like"/>
    <property type="match status" value="1"/>
</dbReference>
<keyword evidence="3" id="KW-1185">Reference proteome</keyword>
<dbReference type="EMBL" id="CP096115">
    <property type="protein sequence ID" value="UUX92235.1"/>
    <property type="molecule type" value="Genomic_DNA"/>
</dbReference>
<evidence type="ECO:0000313" key="2">
    <source>
        <dbReference type="EMBL" id="UUX92235.1"/>
    </source>
</evidence>
<gene>
    <name evidence="2" type="ORF">L6E24_12900</name>
</gene>
<dbReference type="AlphaFoldDB" id="A0A9E7TK04"/>
<name>A0A9E7TK04_9EURY</name>
<reference evidence="2" key="1">
    <citation type="submission" date="2022-04" db="EMBL/GenBank/DDBJ databases">
        <title>Complete genome of Methanoplanus endosymbiosus DSM 3599.</title>
        <authorList>
            <person name="Chen S.-C."/>
            <person name="You Y.-T."/>
            <person name="Zhou Y.-Z."/>
            <person name="Lai M.-C."/>
        </authorList>
    </citation>
    <scope>NUCLEOTIDE SEQUENCE</scope>
    <source>
        <strain evidence="2">DSM 3599</strain>
    </source>
</reference>
<dbReference type="Pfam" id="PF00535">
    <property type="entry name" value="Glycos_transf_2"/>
    <property type="match status" value="1"/>
</dbReference>
<protein>
    <submittedName>
        <fullName evidence="2">Glycosyltransferase</fullName>
    </submittedName>
</protein>
<dbReference type="Proteomes" id="UP001060368">
    <property type="component" value="Chromosome"/>
</dbReference>
<evidence type="ECO:0000313" key="3">
    <source>
        <dbReference type="Proteomes" id="UP001060368"/>
    </source>
</evidence>
<evidence type="ECO:0000259" key="1">
    <source>
        <dbReference type="Pfam" id="PF00535"/>
    </source>
</evidence>
<dbReference type="SUPFAM" id="SSF53448">
    <property type="entry name" value="Nucleotide-diphospho-sugar transferases"/>
    <property type="match status" value="1"/>
</dbReference>
<proteinExistence type="predicted"/>
<dbReference type="InterPro" id="IPR001173">
    <property type="entry name" value="Glyco_trans_2-like"/>
</dbReference>
<dbReference type="GeneID" id="74308616"/>
<dbReference type="Gene3D" id="3.90.550.10">
    <property type="entry name" value="Spore Coat Polysaccharide Biosynthesis Protein SpsA, Chain A"/>
    <property type="match status" value="1"/>
</dbReference>
<organism evidence="2 3">
    <name type="scientific">Methanoplanus endosymbiosus</name>
    <dbReference type="NCBI Taxonomy" id="33865"/>
    <lineage>
        <taxon>Archaea</taxon>
        <taxon>Methanobacteriati</taxon>
        <taxon>Methanobacteriota</taxon>
        <taxon>Stenosarchaea group</taxon>
        <taxon>Methanomicrobia</taxon>
        <taxon>Methanomicrobiales</taxon>
        <taxon>Methanomicrobiaceae</taxon>
        <taxon>Methanoplanus</taxon>
    </lineage>
</organism>